<comment type="catalytic activity">
    <reaction evidence="15">
        <text>a CDP-1,2-diacyl-sn-glycerol + sn-glycerol 3-phosphate = a 1,2-diacyl-sn-glycero-3-phospho-(1'-sn-glycero-3'-phosphate) + CMP + H(+)</text>
        <dbReference type="Rhea" id="RHEA:12593"/>
        <dbReference type="ChEBI" id="CHEBI:15378"/>
        <dbReference type="ChEBI" id="CHEBI:57597"/>
        <dbReference type="ChEBI" id="CHEBI:58332"/>
        <dbReference type="ChEBI" id="CHEBI:60110"/>
        <dbReference type="ChEBI" id="CHEBI:60377"/>
        <dbReference type="EC" id="2.7.8.5"/>
    </reaction>
</comment>
<dbReference type="GO" id="GO:0005737">
    <property type="term" value="C:cytoplasm"/>
    <property type="evidence" value="ECO:0007669"/>
    <property type="project" value="UniProtKB-ARBA"/>
</dbReference>
<evidence type="ECO:0000256" key="11">
    <source>
        <dbReference type="ARBA" id="ARBA00023098"/>
    </source>
</evidence>
<dbReference type="FunFam" id="1.20.120.1760:FF:000008">
    <property type="entry name" value="CDP-diacylglycerol--glycerol-3-phosphate 3-phosphatidyltransferase 2"/>
    <property type="match status" value="1"/>
</dbReference>
<evidence type="ECO:0000256" key="9">
    <source>
        <dbReference type="ARBA" id="ARBA00022692"/>
    </source>
</evidence>
<comment type="subcellular location">
    <subcellularLocation>
        <location evidence="2">Membrane</location>
        <topology evidence="2">Multi-pass membrane protein</topology>
    </subcellularLocation>
</comment>
<dbReference type="GO" id="GO:0016020">
    <property type="term" value="C:membrane"/>
    <property type="evidence" value="ECO:0007669"/>
    <property type="project" value="UniProtKB-SubCell"/>
</dbReference>
<keyword evidence="10 18" id="KW-1133">Transmembrane helix</keyword>
<comment type="cofactor">
    <cofactor evidence="1">
        <name>Mn(2+)</name>
        <dbReference type="ChEBI" id="CHEBI:29035"/>
    </cofactor>
</comment>
<organism evidence="19 20">
    <name type="scientific">Pseudolysobacter antarcticus</name>
    <dbReference type="NCBI Taxonomy" id="2511995"/>
    <lineage>
        <taxon>Bacteria</taxon>
        <taxon>Pseudomonadati</taxon>
        <taxon>Pseudomonadota</taxon>
        <taxon>Gammaproteobacteria</taxon>
        <taxon>Lysobacterales</taxon>
        <taxon>Rhodanobacteraceae</taxon>
        <taxon>Pseudolysobacter</taxon>
    </lineage>
</organism>
<evidence type="ECO:0000256" key="1">
    <source>
        <dbReference type="ARBA" id="ARBA00001936"/>
    </source>
</evidence>
<keyword evidence="9 18" id="KW-0812">Transmembrane</keyword>
<dbReference type="PROSITE" id="PS00379">
    <property type="entry name" value="CDP_ALCOHOL_P_TRANSF"/>
    <property type="match status" value="1"/>
</dbReference>
<dbReference type="EC" id="2.7.8.5" evidence="5 16"/>
<dbReference type="InterPro" id="IPR000462">
    <property type="entry name" value="CDP-OH_P_trans"/>
</dbReference>
<proteinExistence type="inferred from homology"/>
<evidence type="ECO:0000256" key="7">
    <source>
        <dbReference type="ARBA" id="ARBA00022516"/>
    </source>
</evidence>
<evidence type="ECO:0000256" key="12">
    <source>
        <dbReference type="ARBA" id="ARBA00023136"/>
    </source>
</evidence>
<dbReference type="GO" id="GO:0008444">
    <property type="term" value="F:CDP-diacylglycerol-glycerol-3-phosphate 3-phosphatidyltransferase activity"/>
    <property type="evidence" value="ECO:0007669"/>
    <property type="project" value="UniProtKB-UniRule"/>
</dbReference>
<comment type="similarity">
    <text evidence="4 17">Belongs to the CDP-alcohol phosphatidyltransferase class-I family.</text>
</comment>
<dbReference type="InterPro" id="IPR050324">
    <property type="entry name" value="CDP-alcohol_PTase-I"/>
</dbReference>
<evidence type="ECO:0000256" key="2">
    <source>
        <dbReference type="ARBA" id="ARBA00004141"/>
    </source>
</evidence>
<keyword evidence="12 18" id="KW-0472">Membrane</keyword>
<gene>
    <name evidence="19" type="primary">pgsA</name>
    <name evidence="19" type="ORF">ELE36_08795</name>
</gene>
<name>A0A411HQC4_9GAMM</name>
<keyword evidence="8 17" id="KW-0808">Transferase</keyword>
<evidence type="ECO:0000256" key="14">
    <source>
        <dbReference type="ARBA" id="ARBA00023264"/>
    </source>
</evidence>
<evidence type="ECO:0000313" key="20">
    <source>
        <dbReference type="Proteomes" id="UP000291562"/>
    </source>
</evidence>
<dbReference type="KEGG" id="xbc:ELE36_08795"/>
<protein>
    <recommendedName>
        <fullName evidence="6 16">CDP-diacylglycerol--glycerol-3-phosphate 3-phosphatidyltransferase</fullName>
        <ecNumber evidence="5 16">2.7.8.5</ecNumber>
    </recommendedName>
</protein>
<evidence type="ECO:0000256" key="4">
    <source>
        <dbReference type="ARBA" id="ARBA00010441"/>
    </source>
</evidence>
<reference evidence="19 20" key="1">
    <citation type="submission" date="2019-01" db="EMBL/GenBank/DDBJ databases">
        <title>Pseudolysobacter antarctica gen. nov., sp. nov., isolated from Fildes Peninsula, Antarctica.</title>
        <authorList>
            <person name="Wei Z."/>
            <person name="Peng F."/>
        </authorList>
    </citation>
    <scope>NUCLEOTIDE SEQUENCE [LARGE SCALE GENOMIC DNA]</scope>
    <source>
        <strain evidence="19 20">AQ6-296</strain>
    </source>
</reference>
<evidence type="ECO:0000256" key="6">
    <source>
        <dbReference type="ARBA" id="ARBA00014944"/>
    </source>
</evidence>
<comment type="pathway">
    <text evidence="3">Phospholipid metabolism; phosphatidylglycerol biosynthesis; phosphatidylglycerol from CDP-diacylglycerol: step 1/2.</text>
</comment>
<dbReference type="InterPro" id="IPR043130">
    <property type="entry name" value="CDP-OH_PTrfase_TM_dom"/>
</dbReference>
<evidence type="ECO:0000256" key="18">
    <source>
        <dbReference type="SAM" id="Phobius"/>
    </source>
</evidence>
<keyword evidence="20" id="KW-1185">Reference proteome</keyword>
<dbReference type="Pfam" id="PF01066">
    <property type="entry name" value="CDP-OH_P_transf"/>
    <property type="match status" value="1"/>
</dbReference>
<dbReference type="GO" id="GO:0036094">
    <property type="term" value="F:small molecule binding"/>
    <property type="evidence" value="ECO:0007669"/>
    <property type="project" value="UniProtKB-ARBA"/>
</dbReference>
<dbReference type="RefSeq" id="WP_129836753.1">
    <property type="nucleotide sequence ID" value="NZ_CP035704.1"/>
</dbReference>
<dbReference type="Gene3D" id="1.20.120.1760">
    <property type="match status" value="1"/>
</dbReference>
<keyword evidence="11" id="KW-0443">Lipid metabolism</keyword>
<dbReference type="NCBIfam" id="TIGR00560">
    <property type="entry name" value="pgsA"/>
    <property type="match status" value="1"/>
</dbReference>
<dbReference type="Proteomes" id="UP000291562">
    <property type="component" value="Chromosome"/>
</dbReference>
<dbReference type="PANTHER" id="PTHR14269">
    <property type="entry name" value="CDP-DIACYLGLYCEROL--GLYCEROL-3-PHOSPHATE 3-PHOSPHATIDYLTRANSFERASE-RELATED"/>
    <property type="match status" value="1"/>
</dbReference>
<evidence type="ECO:0000313" key="19">
    <source>
        <dbReference type="EMBL" id="QBB72630.1"/>
    </source>
</evidence>
<evidence type="ECO:0000256" key="17">
    <source>
        <dbReference type="RuleBase" id="RU003750"/>
    </source>
</evidence>
<evidence type="ECO:0000256" key="13">
    <source>
        <dbReference type="ARBA" id="ARBA00023209"/>
    </source>
</evidence>
<keyword evidence="7" id="KW-0444">Lipid biosynthesis</keyword>
<evidence type="ECO:0000256" key="8">
    <source>
        <dbReference type="ARBA" id="ARBA00022679"/>
    </source>
</evidence>
<dbReference type="InterPro" id="IPR004570">
    <property type="entry name" value="Phosphatidylglycerol_P_synth"/>
</dbReference>
<dbReference type="EMBL" id="CP035704">
    <property type="protein sequence ID" value="QBB72630.1"/>
    <property type="molecule type" value="Genomic_DNA"/>
</dbReference>
<keyword evidence="14" id="KW-1208">Phospholipid metabolism</keyword>
<evidence type="ECO:0000256" key="5">
    <source>
        <dbReference type="ARBA" id="ARBA00013170"/>
    </source>
</evidence>
<dbReference type="OrthoDB" id="9796672at2"/>
<keyword evidence="13" id="KW-0594">Phospholipid biosynthesis</keyword>
<evidence type="ECO:0000256" key="15">
    <source>
        <dbReference type="ARBA" id="ARBA00048586"/>
    </source>
</evidence>
<evidence type="ECO:0000256" key="10">
    <source>
        <dbReference type="ARBA" id="ARBA00022989"/>
    </source>
</evidence>
<dbReference type="GO" id="GO:0046474">
    <property type="term" value="P:glycerophospholipid biosynthetic process"/>
    <property type="evidence" value="ECO:0007669"/>
    <property type="project" value="TreeGrafter"/>
</dbReference>
<feature type="transmembrane region" description="Helical" evidence="18">
    <location>
        <begin position="33"/>
        <end position="52"/>
    </location>
</feature>
<accession>A0A411HQC4</accession>
<dbReference type="AlphaFoldDB" id="A0A411HQC4"/>
<dbReference type="InterPro" id="IPR048254">
    <property type="entry name" value="CDP_ALCOHOL_P_TRANSF_CS"/>
</dbReference>
<feature type="transmembrane region" description="Helical" evidence="18">
    <location>
        <begin position="7"/>
        <end position="27"/>
    </location>
</feature>
<dbReference type="PANTHER" id="PTHR14269:SF62">
    <property type="entry name" value="CDP-DIACYLGLYCEROL--GLYCEROL-3-PHOSPHATE 3-PHOSPHATIDYLTRANSFERASE 1, CHLOROPLASTIC"/>
    <property type="match status" value="1"/>
</dbReference>
<evidence type="ECO:0000256" key="16">
    <source>
        <dbReference type="NCBIfam" id="TIGR00560"/>
    </source>
</evidence>
<dbReference type="PIRSF" id="PIRSF000847">
    <property type="entry name" value="Phos_ph_gly_syn"/>
    <property type="match status" value="1"/>
</dbReference>
<evidence type="ECO:0000256" key="3">
    <source>
        <dbReference type="ARBA" id="ARBA00005042"/>
    </source>
</evidence>
<feature type="transmembrane region" description="Helical" evidence="18">
    <location>
        <begin position="159"/>
        <end position="179"/>
    </location>
</feature>
<dbReference type="GO" id="GO:0050793">
    <property type="term" value="P:regulation of developmental process"/>
    <property type="evidence" value="ECO:0007669"/>
    <property type="project" value="UniProtKB-ARBA"/>
</dbReference>
<sequence>MPLTLPTILTFFRILLLPVMVIVFYMGFRGANIAAAFVFLAAALTDWLDGYIARRYNLTSAFGAFLDPVADKLMVAVTLFLLVQENPTPLMAVTSAIIVGREITISALREWMAEIGQKAHVNVATLGKIKTLMQIIALEVLLYQHDLEGLRLFHVGETLLVLAAALTIWSALVYLRAAWPALRDGH</sequence>